<dbReference type="Proteomes" id="UP000321245">
    <property type="component" value="Unassembled WGS sequence"/>
</dbReference>
<dbReference type="EMBL" id="BJXC01000001">
    <property type="protein sequence ID" value="GEM50215.1"/>
    <property type="molecule type" value="Genomic_DNA"/>
</dbReference>
<dbReference type="GeneID" id="84648316"/>
<dbReference type="RefSeq" id="WP_019973501.1">
    <property type="nucleotide sequence ID" value="NZ_BJXC01000001.1"/>
</dbReference>
<accession>A0A511NBL3</accession>
<sequence length="125" mass="14749">MHIKEVEKVISLSPFERYQYFLKRIADKEKLYTLTFPDGNYAISTIDNHNLFPVWSAEEFALLAKTNGWDNCNLKELNFDDLEIEIFDFIDNNNLLINVFPIDRTGFVVSLEEFTLDLKNELDNY</sequence>
<dbReference type="AlphaFoldDB" id="A0A511NBL3"/>
<evidence type="ECO:0000313" key="1">
    <source>
        <dbReference type="EMBL" id="GEM50215.1"/>
    </source>
</evidence>
<dbReference type="STRING" id="1218108.GCA_000382425_00006"/>
<protein>
    <recommendedName>
        <fullName evidence="3">DUF2750 domain-containing protein</fullName>
    </recommendedName>
</protein>
<keyword evidence="2" id="KW-1185">Reference proteome</keyword>
<name>A0A511NBL3_9FLAO</name>
<comment type="caution">
    <text evidence="1">The sequence shown here is derived from an EMBL/GenBank/DDBJ whole genome shotgun (WGS) entry which is preliminary data.</text>
</comment>
<evidence type="ECO:0008006" key="3">
    <source>
        <dbReference type="Google" id="ProtNLM"/>
    </source>
</evidence>
<dbReference type="Pfam" id="PF11042">
    <property type="entry name" value="DUF2750"/>
    <property type="match status" value="1"/>
</dbReference>
<reference evidence="1 2" key="1">
    <citation type="submission" date="2019-07" db="EMBL/GenBank/DDBJ databases">
        <title>Whole genome shotgun sequence of Empedobacter brevis NBRC 14943.</title>
        <authorList>
            <person name="Hosoyama A."/>
            <person name="Uohara A."/>
            <person name="Ohji S."/>
            <person name="Ichikawa N."/>
        </authorList>
    </citation>
    <scope>NUCLEOTIDE SEQUENCE [LARGE SCALE GENOMIC DNA]</scope>
    <source>
        <strain evidence="1 2">NBRC 14943</strain>
    </source>
</reference>
<dbReference type="InterPro" id="IPR021284">
    <property type="entry name" value="DUF2750"/>
</dbReference>
<organism evidence="1 2">
    <name type="scientific">Empedobacter brevis NBRC 14943 = ATCC 43319</name>
    <dbReference type="NCBI Taxonomy" id="1218108"/>
    <lineage>
        <taxon>Bacteria</taxon>
        <taxon>Pseudomonadati</taxon>
        <taxon>Bacteroidota</taxon>
        <taxon>Flavobacteriia</taxon>
        <taxon>Flavobacteriales</taxon>
        <taxon>Weeksellaceae</taxon>
        <taxon>Empedobacter</taxon>
    </lineage>
</organism>
<evidence type="ECO:0000313" key="2">
    <source>
        <dbReference type="Proteomes" id="UP000321245"/>
    </source>
</evidence>
<gene>
    <name evidence="1" type="ORF">EB1_00050</name>
</gene>
<proteinExistence type="predicted"/>